<dbReference type="EMBL" id="CP123443">
    <property type="protein sequence ID" value="WGK69640.1"/>
    <property type="molecule type" value="Genomic_DNA"/>
</dbReference>
<reference evidence="7 8" key="1">
    <citation type="submission" date="2023-04" db="EMBL/GenBank/DDBJ databases">
        <title>Spirochaete genome identified in red abalone sample constitutes a novel genus.</title>
        <authorList>
            <person name="Sharma S.P."/>
            <person name="Purcell C.M."/>
            <person name="Hyde J.R."/>
            <person name="Severin A.J."/>
        </authorList>
    </citation>
    <scope>NUCLEOTIDE SEQUENCE [LARGE SCALE GENOMIC DNA]</scope>
    <source>
        <strain evidence="7 8">SP-2023</strain>
    </source>
</reference>
<evidence type="ECO:0000259" key="6">
    <source>
        <dbReference type="Pfam" id="PF12627"/>
    </source>
</evidence>
<dbReference type="Pfam" id="PF01743">
    <property type="entry name" value="PolyA_pol"/>
    <property type="match status" value="1"/>
</dbReference>
<gene>
    <name evidence="7" type="ORF">P0082_01910</name>
</gene>
<dbReference type="InterPro" id="IPR002646">
    <property type="entry name" value="PolA_pol_head_dom"/>
</dbReference>
<name>A0ABY8MJ61_9SPIO</name>
<feature type="domain" description="tRNA nucleotidyltransferase/poly(A) polymerase RNA and SrmB- binding" evidence="6">
    <location>
        <begin position="202"/>
        <end position="261"/>
    </location>
</feature>
<dbReference type="InterPro" id="IPR052191">
    <property type="entry name" value="tRNA_ntf/polyA_polymerase_I"/>
</dbReference>
<feature type="compositionally biased region" description="Basic and acidic residues" evidence="4">
    <location>
        <begin position="314"/>
        <end position="326"/>
    </location>
</feature>
<evidence type="ECO:0000313" key="7">
    <source>
        <dbReference type="EMBL" id="WGK69640.1"/>
    </source>
</evidence>
<feature type="region of interest" description="Disordered" evidence="4">
    <location>
        <begin position="418"/>
        <end position="494"/>
    </location>
</feature>
<dbReference type="Gene3D" id="3.30.460.10">
    <property type="entry name" value="Beta Polymerase, domain 2"/>
    <property type="match status" value="1"/>
</dbReference>
<organism evidence="7 8">
    <name type="scientific">Candidatus Haliotispira prima</name>
    <dbReference type="NCBI Taxonomy" id="3034016"/>
    <lineage>
        <taxon>Bacteria</taxon>
        <taxon>Pseudomonadati</taxon>
        <taxon>Spirochaetota</taxon>
        <taxon>Spirochaetia</taxon>
        <taxon>Spirochaetales</taxon>
        <taxon>Spirochaetaceae</taxon>
        <taxon>Candidatus Haliotispira</taxon>
    </lineage>
</organism>
<dbReference type="PANTHER" id="PTHR43051:SF1">
    <property type="entry name" value="POLYNUCLEOTIDE ADENYLYLTRANSFERASE FAMILY PROTEIN"/>
    <property type="match status" value="1"/>
</dbReference>
<accession>A0ABY8MJ61</accession>
<dbReference type="CDD" id="cd05398">
    <property type="entry name" value="NT_ClassII-CCAase"/>
    <property type="match status" value="1"/>
</dbReference>
<keyword evidence="1 3" id="KW-0808">Transferase</keyword>
<dbReference type="Gene3D" id="1.10.3090.10">
    <property type="entry name" value="cca-adding enzyme, domain 2"/>
    <property type="match status" value="1"/>
</dbReference>
<evidence type="ECO:0000256" key="4">
    <source>
        <dbReference type="SAM" id="MobiDB-lite"/>
    </source>
</evidence>
<dbReference type="Proteomes" id="UP001228690">
    <property type="component" value="Chromosome"/>
</dbReference>
<dbReference type="SUPFAM" id="SSF81301">
    <property type="entry name" value="Nucleotidyltransferase"/>
    <property type="match status" value="1"/>
</dbReference>
<dbReference type="Pfam" id="PF12627">
    <property type="entry name" value="PolyA_pol_RNAbd"/>
    <property type="match status" value="1"/>
</dbReference>
<comment type="similarity">
    <text evidence="3">Belongs to the tRNA nucleotidyltransferase/poly(A) polymerase family.</text>
</comment>
<dbReference type="InterPro" id="IPR032828">
    <property type="entry name" value="PolyA_RNA-bd"/>
</dbReference>
<feature type="domain" description="Poly A polymerase head" evidence="5">
    <location>
        <begin position="59"/>
        <end position="175"/>
    </location>
</feature>
<sequence>MTEPMRKRSKIGRYARNEQGKIIKVADIYPFDDHKIDNNEIDKEVFQIAKQLKARGYEAYLVGGAVRDLLLGSKPKDFDIVTDAIPSEIRSFIKNSRVIGKRFRLVHIFYPGGKIIEVITFRSLDSGAHNPLYGTIEEDVQRRDFTVNALYYNLNNEQILDFVGAMADFRKRQMRNIIALPQIFKEDPVRIIRCIKYAVKTGFKIPKKIVLQIRRDSKMLNDCSKSRLAEELSKILCSEHCARIMEELQQHNIWGILLPCLNFKNFPGAYKVDFFENLLTWQKRLQVHNQAQEEFEELQKNALQERKRRHRRKKGEEEAKDKDKDDWPQVAGHLGKNLLGIGISYLFSAYFTYSGWWVKLLEMDGEERSLEAYRHLKECLNDLNIPNIEVSAACEHLFECEGLPFLPRLILKKYGSLGGRGSRGSRNGRRDAGDGRRRRRQSPASSEEGSEKAAASAISRGTSGDTPRDTSRATPRVAPTPDKGKAEGRIRQSI</sequence>
<protein>
    <recommendedName>
        <fullName evidence="9">Polynucleotide adenylyltransferase</fullName>
    </recommendedName>
</protein>
<dbReference type="PANTHER" id="PTHR43051">
    <property type="entry name" value="POLYNUCLEOTIDE ADENYLYLTRANSFERASE FAMILY PROTEIN"/>
    <property type="match status" value="1"/>
</dbReference>
<keyword evidence="2" id="KW-0547">Nucleotide-binding</keyword>
<keyword evidence="8" id="KW-1185">Reference proteome</keyword>
<evidence type="ECO:0000256" key="3">
    <source>
        <dbReference type="RuleBase" id="RU003953"/>
    </source>
</evidence>
<keyword evidence="3" id="KW-0694">RNA-binding</keyword>
<feature type="compositionally biased region" description="Basic and acidic residues" evidence="4">
    <location>
        <begin position="482"/>
        <end position="494"/>
    </location>
</feature>
<dbReference type="InterPro" id="IPR043519">
    <property type="entry name" value="NT_sf"/>
</dbReference>
<evidence type="ECO:0000256" key="2">
    <source>
        <dbReference type="ARBA" id="ARBA00022741"/>
    </source>
</evidence>
<evidence type="ECO:0000259" key="5">
    <source>
        <dbReference type="Pfam" id="PF01743"/>
    </source>
</evidence>
<feature type="region of interest" description="Disordered" evidence="4">
    <location>
        <begin position="304"/>
        <end position="326"/>
    </location>
</feature>
<proteinExistence type="inferred from homology"/>
<evidence type="ECO:0008006" key="9">
    <source>
        <dbReference type="Google" id="ProtNLM"/>
    </source>
</evidence>
<dbReference type="SUPFAM" id="SSF81891">
    <property type="entry name" value="Poly A polymerase C-terminal region-like"/>
    <property type="match status" value="1"/>
</dbReference>
<dbReference type="RefSeq" id="WP_326927826.1">
    <property type="nucleotide sequence ID" value="NZ_CP123443.1"/>
</dbReference>
<evidence type="ECO:0000313" key="8">
    <source>
        <dbReference type="Proteomes" id="UP001228690"/>
    </source>
</evidence>
<feature type="compositionally biased region" description="Low complexity" evidence="4">
    <location>
        <begin position="442"/>
        <end position="459"/>
    </location>
</feature>
<evidence type="ECO:0000256" key="1">
    <source>
        <dbReference type="ARBA" id="ARBA00022679"/>
    </source>
</evidence>